<comment type="caution">
    <text evidence="13">The sequence shown here is derived from an EMBL/GenBank/DDBJ whole genome shotgun (WGS) entry which is preliminary data.</text>
</comment>
<keyword evidence="8 11" id="KW-1133">Transmembrane helix</keyword>
<keyword evidence="9 11" id="KW-0472">Membrane</keyword>
<dbReference type="InterPro" id="IPR036412">
    <property type="entry name" value="HAD-like_sf"/>
</dbReference>
<evidence type="ECO:0000256" key="1">
    <source>
        <dbReference type="ARBA" id="ARBA00004651"/>
    </source>
</evidence>
<evidence type="ECO:0000256" key="4">
    <source>
        <dbReference type="ARBA" id="ARBA00022692"/>
    </source>
</evidence>
<feature type="transmembrane region" description="Helical" evidence="11">
    <location>
        <begin position="805"/>
        <end position="827"/>
    </location>
</feature>
<evidence type="ECO:0000259" key="12">
    <source>
        <dbReference type="SMART" id="SM00831"/>
    </source>
</evidence>
<evidence type="ECO:0000256" key="8">
    <source>
        <dbReference type="ARBA" id="ARBA00022989"/>
    </source>
</evidence>
<dbReference type="SFLD" id="SFLDS00003">
    <property type="entry name" value="Haloacid_Dehalogenase"/>
    <property type="match status" value="1"/>
</dbReference>
<dbReference type="Pfam" id="PF00690">
    <property type="entry name" value="Cation_ATPase_N"/>
    <property type="match status" value="1"/>
</dbReference>
<feature type="transmembrane region" description="Helical" evidence="11">
    <location>
        <begin position="73"/>
        <end position="94"/>
    </location>
</feature>
<feature type="compositionally biased region" description="Polar residues" evidence="10">
    <location>
        <begin position="1"/>
        <end position="11"/>
    </location>
</feature>
<dbReference type="InterPro" id="IPR018303">
    <property type="entry name" value="ATPase_P-typ_P_site"/>
</dbReference>
<evidence type="ECO:0000256" key="5">
    <source>
        <dbReference type="ARBA" id="ARBA00022741"/>
    </source>
</evidence>
<dbReference type="PANTHER" id="PTHR43294">
    <property type="entry name" value="SODIUM/POTASSIUM-TRANSPORTING ATPASE SUBUNIT ALPHA"/>
    <property type="match status" value="1"/>
</dbReference>
<dbReference type="SFLD" id="SFLDG00002">
    <property type="entry name" value="C1.7:_P-type_atpase_like"/>
    <property type="match status" value="1"/>
</dbReference>
<evidence type="ECO:0000313" key="13">
    <source>
        <dbReference type="EMBL" id="MBE6833973.1"/>
    </source>
</evidence>
<organism evidence="13 14">
    <name type="scientific">Faecalispora sporosphaeroides</name>
    <dbReference type="NCBI Taxonomy" id="1549"/>
    <lineage>
        <taxon>Bacteria</taxon>
        <taxon>Bacillati</taxon>
        <taxon>Bacillota</taxon>
        <taxon>Clostridia</taxon>
        <taxon>Eubacteriales</taxon>
        <taxon>Oscillospiraceae</taxon>
        <taxon>Faecalispora</taxon>
    </lineage>
</organism>
<comment type="subcellular location">
    <subcellularLocation>
        <location evidence="1">Cell membrane</location>
        <topology evidence="1">Multi-pass membrane protein</topology>
    </subcellularLocation>
</comment>
<evidence type="ECO:0000256" key="3">
    <source>
        <dbReference type="ARBA" id="ARBA00022475"/>
    </source>
</evidence>
<dbReference type="GO" id="GO:0016887">
    <property type="term" value="F:ATP hydrolysis activity"/>
    <property type="evidence" value="ECO:0007669"/>
    <property type="project" value="InterPro"/>
</dbReference>
<keyword evidence="3" id="KW-1003">Cell membrane</keyword>
<dbReference type="Pfam" id="PF00689">
    <property type="entry name" value="Cation_ATPase_C"/>
    <property type="match status" value="1"/>
</dbReference>
<evidence type="ECO:0000256" key="11">
    <source>
        <dbReference type="SAM" id="Phobius"/>
    </source>
</evidence>
<feature type="transmembrane region" description="Helical" evidence="11">
    <location>
        <begin position="100"/>
        <end position="117"/>
    </location>
</feature>
<reference evidence="13" key="1">
    <citation type="submission" date="2019-04" db="EMBL/GenBank/DDBJ databases">
        <title>Evolution of Biomass-Degrading Anaerobic Consortia Revealed by Metagenomics.</title>
        <authorList>
            <person name="Peng X."/>
        </authorList>
    </citation>
    <scope>NUCLEOTIDE SEQUENCE</scope>
    <source>
        <strain evidence="13">SIG551</strain>
    </source>
</reference>
<dbReference type="Gene3D" id="1.20.1110.10">
    <property type="entry name" value="Calcium-transporting ATPase, transmembrane domain"/>
    <property type="match status" value="1"/>
</dbReference>
<dbReference type="InterPro" id="IPR050510">
    <property type="entry name" value="Cation_transp_ATPase_P-type"/>
</dbReference>
<evidence type="ECO:0000256" key="2">
    <source>
        <dbReference type="ARBA" id="ARBA00005675"/>
    </source>
</evidence>
<dbReference type="PANTHER" id="PTHR43294:SF21">
    <property type="entry name" value="CATION TRANSPORTING ATPASE"/>
    <property type="match status" value="1"/>
</dbReference>
<keyword evidence="7" id="KW-1278">Translocase</keyword>
<dbReference type="GO" id="GO:1902600">
    <property type="term" value="P:proton transmembrane transport"/>
    <property type="evidence" value="ECO:0007669"/>
    <property type="project" value="TreeGrafter"/>
</dbReference>
<protein>
    <submittedName>
        <fullName evidence="13">Cation-transporting P-type ATPase</fullName>
    </submittedName>
</protein>
<dbReference type="PROSITE" id="PS00154">
    <property type="entry name" value="ATPASE_E1_E2"/>
    <property type="match status" value="1"/>
</dbReference>
<dbReference type="Gene3D" id="3.40.1110.10">
    <property type="entry name" value="Calcium-transporting ATPase, cytoplasmic domain N"/>
    <property type="match status" value="1"/>
</dbReference>
<dbReference type="InterPro" id="IPR001757">
    <property type="entry name" value="P_typ_ATPase"/>
</dbReference>
<evidence type="ECO:0000256" key="9">
    <source>
        <dbReference type="ARBA" id="ARBA00023136"/>
    </source>
</evidence>
<dbReference type="Pfam" id="PF00122">
    <property type="entry name" value="E1-E2_ATPase"/>
    <property type="match status" value="1"/>
</dbReference>
<dbReference type="InterPro" id="IPR006068">
    <property type="entry name" value="ATPase_P-typ_cation-transptr_C"/>
</dbReference>
<dbReference type="Gene3D" id="2.70.150.10">
    <property type="entry name" value="Calcium-transporting ATPase, cytoplasmic transduction domain A"/>
    <property type="match status" value="1"/>
</dbReference>
<dbReference type="InterPro" id="IPR008250">
    <property type="entry name" value="ATPase_P-typ_transduc_dom_A_sf"/>
</dbReference>
<keyword evidence="6" id="KW-0067">ATP-binding</keyword>
<dbReference type="AlphaFoldDB" id="A0A928KU01"/>
<dbReference type="InterPro" id="IPR023214">
    <property type="entry name" value="HAD_sf"/>
</dbReference>
<feature type="transmembrane region" description="Helical" evidence="11">
    <location>
        <begin position="291"/>
        <end position="317"/>
    </location>
</feature>
<dbReference type="InterPro" id="IPR059000">
    <property type="entry name" value="ATPase_P-type_domA"/>
</dbReference>
<keyword evidence="5" id="KW-0547">Nucleotide-binding</keyword>
<dbReference type="NCBIfam" id="TIGR01494">
    <property type="entry name" value="ATPase_P-type"/>
    <property type="match status" value="2"/>
</dbReference>
<feature type="region of interest" description="Disordered" evidence="10">
    <location>
        <begin position="1"/>
        <end position="21"/>
    </location>
</feature>
<dbReference type="InterPro" id="IPR023299">
    <property type="entry name" value="ATPase_P-typ_cyto_dom_N"/>
</dbReference>
<dbReference type="GO" id="GO:0005886">
    <property type="term" value="C:plasma membrane"/>
    <property type="evidence" value="ECO:0007669"/>
    <property type="project" value="UniProtKB-SubCell"/>
</dbReference>
<dbReference type="FunFam" id="3.40.50.1000:FF:000028">
    <property type="entry name" value="Calcium-transporting P-type ATPase, putative"/>
    <property type="match status" value="1"/>
</dbReference>
<dbReference type="Pfam" id="PF13246">
    <property type="entry name" value="Cation_ATPase"/>
    <property type="match status" value="1"/>
</dbReference>
<comment type="similarity">
    <text evidence="2">Belongs to the cation transport ATPase (P-type) (TC 3.A.3) family. Type IIA subfamily.</text>
</comment>
<dbReference type="PRINTS" id="PR00121">
    <property type="entry name" value="NAKATPASE"/>
</dbReference>
<feature type="transmembrane region" description="Helical" evidence="11">
    <location>
        <begin position="880"/>
        <end position="900"/>
    </location>
</feature>
<accession>A0A928KU01</accession>
<keyword evidence="4 11" id="KW-0812">Transmembrane</keyword>
<gene>
    <name evidence="13" type="ORF">E7512_10445</name>
</gene>
<name>A0A928KU01_9FIRM</name>
<dbReference type="PRINTS" id="PR00119">
    <property type="entry name" value="CATATPASE"/>
</dbReference>
<dbReference type="SMART" id="SM00831">
    <property type="entry name" value="Cation_ATPase_N"/>
    <property type="match status" value="1"/>
</dbReference>
<dbReference type="InterPro" id="IPR023298">
    <property type="entry name" value="ATPase_P-typ_TM_dom_sf"/>
</dbReference>
<dbReference type="RefSeq" id="WP_020072235.1">
    <property type="nucleotide sequence ID" value="NZ_SVNY01000005.1"/>
</dbReference>
<evidence type="ECO:0000256" key="6">
    <source>
        <dbReference type="ARBA" id="ARBA00022840"/>
    </source>
</evidence>
<evidence type="ECO:0000256" key="7">
    <source>
        <dbReference type="ARBA" id="ARBA00022967"/>
    </source>
</evidence>
<dbReference type="EMBL" id="SVNY01000005">
    <property type="protein sequence ID" value="MBE6833973.1"/>
    <property type="molecule type" value="Genomic_DNA"/>
</dbReference>
<feature type="transmembrane region" description="Helical" evidence="11">
    <location>
        <begin position="912"/>
        <end position="930"/>
    </location>
</feature>
<dbReference type="GO" id="GO:0019829">
    <property type="term" value="F:ATPase-coupled monoatomic cation transmembrane transporter activity"/>
    <property type="evidence" value="ECO:0007669"/>
    <property type="project" value="TreeGrafter"/>
</dbReference>
<dbReference type="GO" id="GO:0005524">
    <property type="term" value="F:ATP binding"/>
    <property type="evidence" value="ECO:0007669"/>
    <property type="project" value="UniProtKB-KW"/>
</dbReference>
<feature type="transmembrane region" description="Helical" evidence="11">
    <location>
        <begin position="839"/>
        <end position="860"/>
    </location>
</feature>
<dbReference type="SUPFAM" id="SSF81665">
    <property type="entry name" value="Calcium ATPase, transmembrane domain M"/>
    <property type="match status" value="1"/>
</dbReference>
<sequence>MKESNVQTATHQPAAPPVNDLPRKIRQLPVSEVYGALGTAEQGISPEEAQARLKKYGKNTIQEKKGQPLIWKFLSNFTHLMAILLWIAGLVALIAGMPELAIAVWMVNVINGVFSFWQEFRAGKATEALKKLLPDYVRVLRGGEELRLLAEDLVPGDIMLLSEGDMISADARLVEDNDLRVNQSTLTGESNPVHKARDQVLRTDISTVESPNLIFAGTTVSSGTGKAIVCSTGMDTEFGRIASLTQSLKDESSPLQKEMGNLTKKVSAIAVSIGVLFFILAIFLAKSEPVAAFIFALGMIVAFIPEGLLPTVTLSLAMGVQRMAKRNALIKRLSAVETLGCTTVICTDKTGTLTQNEMTVSNVWLGGRNLEVTGVGYNAEGGQILEEDGRPADKDNSDLCQLLTGAGLCCDARLLPPSEENSHYTVLGDPTEAALLVVAKKNGLNLDELSASIPRLRELPFDSGRKRMSTIHQPLSGGRLAYVKGSPKEVLDLCTRQRRNGVVSAMSDDERRRVMAVNDEYAKKGLRVLAVACRELTGEVALPTSLSEYTPELIEQDLTFLGLIAMVDPPRPEVAAAVKKCHKAGIRIIMITGDYGLTAESIARRIGIISGSHPRIITGLELETMSQTDLEEALKDEVIFARVAPEQKLQVVSALQDMKQIVAVTGDGVNDSPALKKADIGVAMGRSGTDVAKEAADMILTDDNFASIVNAIEEGRAVYSNIRKFVLYIFNSNMSCAVPMVLYLFSGGLIPLPLTIMQVLAIDLGTDMVPAMGLGSEAPEAGVMDAPPRSRKDVLLNRPLILRAFLWYGMLEAIFGIAAYFFLNFLMGWPAVPLASEGIAYRMTTSITFAAIVLSQMGAVFACRTDRTSVFKIGLFSNRLILVGIAVEFTLLACLVFLPLPFLHNLFNTAPLPLKHLGMLLFIPFAMLLLDEARKWLLRWWDRRKKKNRNDQTHTNMPKDAKREAI</sequence>
<proteinExistence type="inferred from homology"/>
<dbReference type="Gene3D" id="3.40.50.1000">
    <property type="entry name" value="HAD superfamily/HAD-like"/>
    <property type="match status" value="1"/>
</dbReference>
<feature type="domain" description="Cation-transporting P-type ATPase N-terminal" evidence="12">
    <location>
        <begin position="24"/>
        <end position="97"/>
    </location>
</feature>
<dbReference type="SUPFAM" id="SSF56784">
    <property type="entry name" value="HAD-like"/>
    <property type="match status" value="1"/>
</dbReference>
<dbReference type="Pfam" id="PF08282">
    <property type="entry name" value="Hydrolase_3"/>
    <property type="match status" value="1"/>
</dbReference>
<evidence type="ECO:0000256" key="10">
    <source>
        <dbReference type="SAM" id="MobiDB-lite"/>
    </source>
</evidence>
<dbReference type="SUPFAM" id="SSF81660">
    <property type="entry name" value="Metal cation-transporting ATPase, ATP-binding domain N"/>
    <property type="match status" value="1"/>
</dbReference>
<dbReference type="InterPro" id="IPR004014">
    <property type="entry name" value="ATPase_P-typ_cation-transptr_N"/>
</dbReference>
<evidence type="ECO:0000313" key="14">
    <source>
        <dbReference type="Proteomes" id="UP000754750"/>
    </source>
</evidence>
<dbReference type="Proteomes" id="UP000754750">
    <property type="component" value="Unassembled WGS sequence"/>
</dbReference>
<dbReference type="SUPFAM" id="SSF81653">
    <property type="entry name" value="Calcium ATPase, transduction domain A"/>
    <property type="match status" value="1"/>
</dbReference>
<dbReference type="SFLD" id="SFLDF00027">
    <property type="entry name" value="p-type_atpase"/>
    <property type="match status" value="1"/>
</dbReference>
<dbReference type="InterPro" id="IPR044492">
    <property type="entry name" value="P_typ_ATPase_HD_dom"/>
</dbReference>
<feature type="transmembrane region" description="Helical" evidence="11">
    <location>
        <begin position="266"/>
        <end position="285"/>
    </location>
</feature>